<dbReference type="SUPFAM" id="SSF56281">
    <property type="entry name" value="Metallo-hydrolase/oxidoreductase"/>
    <property type="match status" value="1"/>
</dbReference>
<dbReference type="GO" id="GO:0042781">
    <property type="term" value="F:3'-tRNA processing endoribonuclease activity"/>
    <property type="evidence" value="ECO:0007669"/>
    <property type="project" value="TreeGrafter"/>
</dbReference>
<protein>
    <submittedName>
        <fullName evidence="1">Uncharacterized protein</fullName>
    </submittedName>
</protein>
<organism evidence="1">
    <name type="scientific">marine metagenome</name>
    <dbReference type="NCBI Taxonomy" id="408172"/>
    <lineage>
        <taxon>unclassified sequences</taxon>
        <taxon>metagenomes</taxon>
        <taxon>ecological metagenomes</taxon>
    </lineage>
</organism>
<dbReference type="NCBIfam" id="NF002558">
    <property type="entry name" value="PRK02126.1"/>
    <property type="match status" value="1"/>
</dbReference>
<accession>A0A381V431</accession>
<evidence type="ECO:0000313" key="1">
    <source>
        <dbReference type="EMBL" id="SVA34954.1"/>
    </source>
</evidence>
<sequence>MQSNFLPKLINDPLGDPGVMVEFLCEQRALQFDLGDLSSTTNGELLKISHVFISHTHIDHFIGFDHLLRVVFGRGKTIDLYGPENFIANVTGKLAGFTWNLVDRYSESVTIEVTEVHAGHLVKAQFKAIDRFKKTDEREIPFVDGILVDEDRFIVRTAILEHHVPCLGFSLEEKSHVNICKSRLAKMFYQSGPWLNELKKCVYEGKPDEYLLEVPLVEKGSQKKPLRQLREELVLVSPGQKISYIVDTVYNEANKKRIVDLVRGSDILFCESPFLAEEEARGQERCHLTARQAGIIAREAEVKKLNVFHFSGRHTFRTEQIIQEAEEAFMGK</sequence>
<dbReference type="AlphaFoldDB" id="A0A381V431"/>
<proteinExistence type="predicted"/>
<dbReference type="InterPro" id="IPR036866">
    <property type="entry name" value="RibonucZ/Hydroxyglut_hydro"/>
</dbReference>
<name>A0A381V431_9ZZZZ</name>
<dbReference type="Gene3D" id="3.60.15.10">
    <property type="entry name" value="Ribonuclease Z/Hydroxyacylglutathione hydrolase-like"/>
    <property type="match status" value="1"/>
</dbReference>
<gene>
    <name evidence="1" type="ORF">METZ01_LOCUS87808</name>
</gene>
<dbReference type="PANTHER" id="PTHR46018">
    <property type="entry name" value="ZINC PHOSPHODIESTERASE ELAC PROTEIN 1"/>
    <property type="match status" value="1"/>
</dbReference>
<reference evidence="1" key="1">
    <citation type="submission" date="2018-05" db="EMBL/GenBank/DDBJ databases">
        <authorList>
            <person name="Lanie J.A."/>
            <person name="Ng W.-L."/>
            <person name="Kazmierczak K.M."/>
            <person name="Andrzejewski T.M."/>
            <person name="Davidsen T.M."/>
            <person name="Wayne K.J."/>
            <person name="Tettelin H."/>
            <person name="Glass J.I."/>
            <person name="Rusch D."/>
            <person name="Podicherti R."/>
            <person name="Tsui H.-C.T."/>
            <person name="Winkler M.E."/>
        </authorList>
    </citation>
    <scope>NUCLEOTIDE SEQUENCE</scope>
</reference>
<dbReference type="EMBL" id="UINC01007760">
    <property type="protein sequence ID" value="SVA34954.1"/>
    <property type="molecule type" value="Genomic_DNA"/>
</dbReference>
<dbReference type="PANTHER" id="PTHR46018:SF7">
    <property type="entry name" value="RIBONUCLEASE Z"/>
    <property type="match status" value="1"/>
</dbReference>